<feature type="region of interest" description="Disordered" evidence="1">
    <location>
        <begin position="1"/>
        <end position="74"/>
    </location>
</feature>
<protein>
    <submittedName>
        <fullName evidence="2">Uncharacterized protein</fullName>
    </submittedName>
</protein>
<reference evidence="2" key="1">
    <citation type="submission" date="2021-02" db="EMBL/GenBank/DDBJ databases">
        <authorList>
            <person name="Dougan E. K."/>
            <person name="Rhodes N."/>
            <person name="Thang M."/>
            <person name="Chan C."/>
        </authorList>
    </citation>
    <scope>NUCLEOTIDE SEQUENCE</scope>
</reference>
<comment type="caution">
    <text evidence="2">The sequence shown here is derived from an EMBL/GenBank/DDBJ whole genome shotgun (WGS) entry which is preliminary data.</text>
</comment>
<evidence type="ECO:0000313" key="2">
    <source>
        <dbReference type="EMBL" id="CAE7237482.1"/>
    </source>
</evidence>
<feature type="compositionally biased region" description="Basic and acidic residues" evidence="1">
    <location>
        <begin position="9"/>
        <end position="27"/>
    </location>
</feature>
<proteinExistence type="predicted"/>
<evidence type="ECO:0000256" key="1">
    <source>
        <dbReference type="SAM" id="MobiDB-lite"/>
    </source>
</evidence>
<evidence type="ECO:0000313" key="3">
    <source>
        <dbReference type="Proteomes" id="UP000604046"/>
    </source>
</evidence>
<dbReference type="OrthoDB" id="443322at2759"/>
<accession>A0A812KWI0</accession>
<name>A0A812KWI0_9DINO</name>
<dbReference type="Proteomes" id="UP000604046">
    <property type="component" value="Unassembled WGS sequence"/>
</dbReference>
<dbReference type="EMBL" id="CAJNDS010000850">
    <property type="protein sequence ID" value="CAE7237482.1"/>
    <property type="molecule type" value="Genomic_DNA"/>
</dbReference>
<organism evidence="2 3">
    <name type="scientific">Symbiodinium natans</name>
    <dbReference type="NCBI Taxonomy" id="878477"/>
    <lineage>
        <taxon>Eukaryota</taxon>
        <taxon>Sar</taxon>
        <taxon>Alveolata</taxon>
        <taxon>Dinophyceae</taxon>
        <taxon>Suessiales</taxon>
        <taxon>Symbiodiniaceae</taxon>
        <taxon>Symbiodinium</taxon>
    </lineage>
</organism>
<keyword evidence="3" id="KW-1185">Reference proteome</keyword>
<dbReference type="AlphaFoldDB" id="A0A812KWI0"/>
<feature type="compositionally biased region" description="Polar residues" evidence="1">
    <location>
        <begin position="43"/>
        <end position="54"/>
    </location>
</feature>
<gene>
    <name evidence="2" type="ORF">SNAT2548_LOCUS10333</name>
</gene>
<feature type="compositionally biased region" description="Basic and acidic residues" evidence="1">
    <location>
        <begin position="57"/>
        <end position="71"/>
    </location>
</feature>
<sequence>MEPASGSVKKLDKTALEGLDARTESTKVPESALESLEDPQDPPSENETCTSTKRSQSKPEHGRGPKREAKQARKALIHKGILSKAEADQLDAQQILALKKKYRQGSSKLSEVLLQQLAENQKEDLFQKLFGGHQECPEMKIPEISDEQVAQADRILMAKYIYQKCPFCKKYVDQMHLHNKDHRRYMKEHLQSHYLLTDPSLMNTEDVEHSFLRVRRFGGGLKSLSLAGSLEYWGDVERLPSLVRSMHATRAMKVKYGQSSTAKTYDLEKEQVAKYHLAWVSYAATSGKYTNATYSKDHLPEDEDFDDIEGVLATRTILIICWYQIMEDGFWVWVMTIEEV</sequence>